<dbReference type="SUPFAM" id="SSF140683">
    <property type="entry name" value="SP0561-like"/>
    <property type="match status" value="1"/>
</dbReference>
<accession>A0A0M3DHW5</accession>
<dbReference type="Gene3D" id="1.10.3910.10">
    <property type="entry name" value="SP0561-like"/>
    <property type="match status" value="1"/>
</dbReference>
<dbReference type="EMBL" id="LBBT01000221">
    <property type="protein sequence ID" value="KKY01024.1"/>
    <property type="molecule type" value="Genomic_DNA"/>
</dbReference>
<dbReference type="RefSeq" id="WP_046823303.1">
    <property type="nucleotide sequence ID" value="NZ_LBBT01000221.1"/>
</dbReference>
<name>A0A0M3DHW5_9FIRM</name>
<evidence type="ECO:0008006" key="3">
    <source>
        <dbReference type="Google" id="ProtNLM"/>
    </source>
</evidence>
<comment type="caution">
    <text evidence="1">The sequence shown here is derived from an EMBL/GenBank/DDBJ whole genome shotgun (WGS) entry which is preliminary data.</text>
</comment>
<dbReference type="Proteomes" id="UP000034407">
    <property type="component" value="Unassembled WGS sequence"/>
</dbReference>
<dbReference type="OrthoDB" id="15017at2"/>
<organism evidence="1 2">
    <name type="scientific">Paraclostridium benzoelyticum</name>
    <dbReference type="NCBI Taxonomy" id="1629550"/>
    <lineage>
        <taxon>Bacteria</taxon>
        <taxon>Bacillati</taxon>
        <taxon>Bacillota</taxon>
        <taxon>Clostridia</taxon>
        <taxon>Peptostreptococcales</taxon>
        <taxon>Peptostreptococcaceae</taxon>
        <taxon>Paraclostridium</taxon>
    </lineage>
</organism>
<sequence length="63" mass="7397">MITKEMTLLSIVEKYPKTEDVFHQYDKIIGECLLCNNLFDTIETVSNKYKINLDSILEKLNIE</sequence>
<dbReference type="PATRIC" id="fig|1629550.3.peg.1635"/>
<dbReference type="AlphaFoldDB" id="A0A0M3DHW5"/>
<dbReference type="InterPro" id="IPR038062">
    <property type="entry name" value="ScdA-like_N_sf"/>
</dbReference>
<evidence type="ECO:0000313" key="2">
    <source>
        <dbReference type="Proteomes" id="UP000034407"/>
    </source>
</evidence>
<proteinExistence type="predicted"/>
<keyword evidence="2" id="KW-1185">Reference proteome</keyword>
<protein>
    <recommendedName>
        <fullName evidence="3">DUF1858 domain-containing protein</fullName>
    </recommendedName>
</protein>
<reference evidence="1 2" key="1">
    <citation type="submission" date="2015-04" db="EMBL/GenBank/DDBJ databases">
        <title>Microcin producing Clostridium sp. JC272T.</title>
        <authorList>
            <person name="Jyothsna T."/>
            <person name="Sasikala C."/>
            <person name="Ramana C."/>
        </authorList>
    </citation>
    <scope>NUCLEOTIDE SEQUENCE [LARGE SCALE GENOMIC DNA]</scope>
    <source>
        <strain evidence="1 2">JC272</strain>
    </source>
</reference>
<gene>
    <name evidence="1" type="ORF">VN21_10910</name>
</gene>
<evidence type="ECO:0000313" key="1">
    <source>
        <dbReference type="EMBL" id="KKY01024.1"/>
    </source>
</evidence>